<dbReference type="Gene3D" id="3.30.360.10">
    <property type="entry name" value="Dihydrodipicolinate Reductase, domain 2"/>
    <property type="match status" value="1"/>
</dbReference>
<dbReference type="PANTHER" id="PTHR48079">
    <property type="entry name" value="PROTEIN YEEZ"/>
    <property type="match status" value="1"/>
</dbReference>
<proteinExistence type="predicted"/>
<reference evidence="4" key="2">
    <citation type="submission" date="2021-03" db="EMBL/GenBank/DDBJ databases">
        <authorList>
            <person name="Cao W."/>
        </authorList>
    </citation>
    <scope>NUCLEOTIDE SEQUENCE</scope>
    <source>
        <strain evidence="4">110414</strain>
    </source>
</reference>
<dbReference type="SUPFAM" id="SSF51735">
    <property type="entry name" value="NAD(P)-binding Rossmann-fold domains"/>
    <property type="match status" value="2"/>
</dbReference>
<dbReference type="Proteomes" id="UP000673447">
    <property type="component" value="Unassembled WGS sequence"/>
</dbReference>
<dbReference type="Pfam" id="PF01370">
    <property type="entry name" value="Epimerase"/>
    <property type="match status" value="1"/>
</dbReference>
<dbReference type="Gene3D" id="3.40.50.720">
    <property type="entry name" value="NAD(P)-binding Rossmann-like Domain"/>
    <property type="match status" value="2"/>
</dbReference>
<evidence type="ECO:0000313" key="5">
    <source>
        <dbReference type="Proteomes" id="UP000673447"/>
    </source>
</evidence>
<dbReference type="GO" id="GO:0000166">
    <property type="term" value="F:nucleotide binding"/>
    <property type="evidence" value="ECO:0007669"/>
    <property type="project" value="InterPro"/>
</dbReference>
<dbReference type="GO" id="GO:0004029">
    <property type="term" value="F:aldehyde dehydrogenase (NAD+) activity"/>
    <property type="evidence" value="ECO:0007669"/>
    <property type="project" value="TreeGrafter"/>
</dbReference>
<gene>
    <name evidence="4" type="ORF">J5837_15750</name>
</gene>
<feature type="domain" description="Gfo/Idh/MocA-like oxidoreductase N-terminal" evidence="2">
    <location>
        <begin position="14"/>
        <end position="132"/>
    </location>
</feature>
<feature type="domain" description="NAD-dependent epimerase/dehydratase" evidence="1">
    <location>
        <begin position="373"/>
        <end position="598"/>
    </location>
</feature>
<dbReference type="InterPro" id="IPR000683">
    <property type="entry name" value="Gfo/Idh/MocA-like_OxRdtase_N"/>
</dbReference>
<dbReference type="RefSeq" id="WP_210537735.1">
    <property type="nucleotide sequence ID" value="NZ_JAGKTC010000004.1"/>
</dbReference>
<protein>
    <submittedName>
        <fullName evidence="4">NAD-dependent epimerase/dehydratase family protein</fullName>
    </submittedName>
</protein>
<keyword evidence="5" id="KW-1185">Reference proteome</keyword>
<dbReference type="AlphaFoldDB" id="A0A941AW69"/>
<reference evidence="4" key="1">
    <citation type="journal article" date="2016" name="Int. J. Syst. Evol. Microbiol.">
        <title>Pseudoxanthomonas helianthi sp. nov., isolated from roots of Jerusalem artichoke (Helianthus tuberosus).</title>
        <authorList>
            <person name="Kittiwongwattana C."/>
            <person name="Thawai C."/>
        </authorList>
    </citation>
    <scope>NUCLEOTIDE SEQUENCE</scope>
    <source>
        <strain evidence="4">110414</strain>
    </source>
</reference>
<sequence>MLTTTPHSPASTRLRVAIVGAGYVATHHLAALKQLDFVDVVGICDSQLPAAQALAARFGIPRSATALADLADAQPQVVYVLTPPSSHPAIALAALDMGCHVLVEKPMADSVADCEAMIAAAQARGLLLGVNHSDLFDPVLMQALQAARDGRIGEVLSVDIIRNSEYPPYAGGPLPGSVTQGSYPFRDLGVHGLYTIEAFLGPVERLGVECQASGTDPNLHFDEWQAQAWTRRGVGRLLLSWNARPMENRVFVRGTRGTIEVDRFLQTCRVHRVLPGPKFIGIVANAFFSAVKDVFRIPWNVVRFATGLLKPSPGIRHGARAFAEAVRDGGAPPFSGEDALRIARLLEPACAEPDRQRLALLESRYAALPPADALVTGAAGFLGRKVVARLRGEGRSVRVLVRRPVPAYANDPGVQVVVGDLGDPRIVDHAVRGAGVVYHVGAAMRGGPRDFEAGTTWGTRNVVEACLAHATRRLVYVSSMSVFDHAGRDPAATMTEGSAQEPHPDWRGAYTRTKLDAERFVRDAIDHRGLPAVILRPGQIFGPGAEQVTPNGVISLAGRWVAVGSGKQTLPLVYVDDVVDALLLAEAAAQASGGTFNIVDTATVTQEAYLQRAQRKLGATLKRVRVPTWVFLGLGFGVELLGKVLKREVPLTRYRVRSLRPLSNFDTRAARERLGWTPRVGVAKGLDGTFG</sequence>
<accession>A0A941AW69</accession>
<evidence type="ECO:0000313" key="4">
    <source>
        <dbReference type="EMBL" id="MBP3985861.1"/>
    </source>
</evidence>
<dbReference type="SUPFAM" id="SSF55347">
    <property type="entry name" value="Glyceraldehyde-3-phosphate dehydrogenase-like, C-terminal domain"/>
    <property type="match status" value="1"/>
</dbReference>
<dbReference type="EMBL" id="JAGKTC010000004">
    <property type="protein sequence ID" value="MBP3985861.1"/>
    <property type="molecule type" value="Genomic_DNA"/>
</dbReference>
<comment type="caution">
    <text evidence="4">The sequence shown here is derived from an EMBL/GenBank/DDBJ whole genome shotgun (WGS) entry which is preliminary data.</text>
</comment>
<organism evidence="4 5">
    <name type="scientific">Pseudoxanthomonas helianthi</name>
    <dbReference type="NCBI Taxonomy" id="1453541"/>
    <lineage>
        <taxon>Bacteria</taxon>
        <taxon>Pseudomonadati</taxon>
        <taxon>Pseudomonadota</taxon>
        <taxon>Gammaproteobacteria</taxon>
        <taxon>Lysobacterales</taxon>
        <taxon>Lysobacteraceae</taxon>
        <taxon>Pseudoxanthomonas</taxon>
    </lineage>
</organism>
<dbReference type="GO" id="GO:0005737">
    <property type="term" value="C:cytoplasm"/>
    <property type="evidence" value="ECO:0007669"/>
    <property type="project" value="TreeGrafter"/>
</dbReference>
<feature type="domain" description="GFO/IDH/MocA-like oxidoreductase" evidence="3">
    <location>
        <begin position="142"/>
        <end position="260"/>
    </location>
</feature>
<evidence type="ECO:0000259" key="3">
    <source>
        <dbReference type="Pfam" id="PF22725"/>
    </source>
</evidence>
<dbReference type="InterPro" id="IPR001509">
    <property type="entry name" value="Epimerase_deHydtase"/>
</dbReference>
<name>A0A941AW69_9GAMM</name>
<dbReference type="InterPro" id="IPR051783">
    <property type="entry name" value="NAD(P)-dependent_oxidoreduct"/>
</dbReference>
<dbReference type="Pfam" id="PF22725">
    <property type="entry name" value="GFO_IDH_MocA_C3"/>
    <property type="match status" value="1"/>
</dbReference>
<dbReference type="Pfam" id="PF01408">
    <property type="entry name" value="GFO_IDH_MocA"/>
    <property type="match status" value="1"/>
</dbReference>
<dbReference type="PANTHER" id="PTHR48079:SF6">
    <property type="entry name" value="NAD(P)-BINDING DOMAIN-CONTAINING PROTEIN-RELATED"/>
    <property type="match status" value="1"/>
</dbReference>
<evidence type="ECO:0000259" key="1">
    <source>
        <dbReference type="Pfam" id="PF01370"/>
    </source>
</evidence>
<evidence type="ECO:0000259" key="2">
    <source>
        <dbReference type="Pfam" id="PF01408"/>
    </source>
</evidence>
<dbReference type="InterPro" id="IPR036291">
    <property type="entry name" value="NAD(P)-bd_dom_sf"/>
</dbReference>
<dbReference type="InterPro" id="IPR055170">
    <property type="entry name" value="GFO_IDH_MocA-like_dom"/>
</dbReference>